<organism evidence="2 3">
    <name type="scientific">Methylobacterium brachythecii</name>
    <dbReference type="NCBI Taxonomy" id="1176177"/>
    <lineage>
        <taxon>Bacteria</taxon>
        <taxon>Pseudomonadati</taxon>
        <taxon>Pseudomonadota</taxon>
        <taxon>Alphaproteobacteria</taxon>
        <taxon>Hyphomicrobiales</taxon>
        <taxon>Methylobacteriaceae</taxon>
        <taxon>Methylobacterium</taxon>
    </lineage>
</organism>
<dbReference type="EMBL" id="JACIDN010000014">
    <property type="protein sequence ID" value="MBB3905579.1"/>
    <property type="molecule type" value="Genomic_DNA"/>
</dbReference>
<accession>A0A7W6AQI1</accession>
<sequence>MADDLGGDLSAPEHLQLRLEDGIVTGRFRSNIEQPDCISVEPEIFEAVADRMGRCKYVGGVLSDYEPLAPPVVVPDNPTNSDWRVGLILWQRFAEAEAKVVAAKDSGSVQGLIAWQRWEYANNVLRSELLQLKDVFGFAAADVDESLWRADRISKAIFPASGRFPQVRHDHDPQHQGRRDRPRHARGNFRSSPRRVRTPADGRSVQARRACADHKPIQHPARGYGRRRRHRHALRSRVQPAHHPDGRERSGNDDPVSGADGEPGAGRGLKRVERPVGQDNRSTRRHPRRVGTNGEQRGFLAFSCFWI</sequence>
<gene>
    <name evidence="2" type="ORF">GGR33_005119</name>
</gene>
<feature type="compositionally biased region" description="Basic and acidic residues" evidence="1">
    <location>
        <begin position="242"/>
        <end position="252"/>
    </location>
</feature>
<feature type="compositionally biased region" description="Basic residues" evidence="1">
    <location>
        <begin position="180"/>
        <end position="197"/>
    </location>
</feature>
<comment type="caution">
    <text evidence="2">The sequence shown here is derived from an EMBL/GenBank/DDBJ whole genome shotgun (WGS) entry which is preliminary data.</text>
</comment>
<evidence type="ECO:0000256" key="1">
    <source>
        <dbReference type="SAM" id="MobiDB-lite"/>
    </source>
</evidence>
<name>A0A7W6AQI1_9HYPH</name>
<feature type="region of interest" description="Disordered" evidence="1">
    <location>
        <begin position="163"/>
        <end position="292"/>
    </location>
</feature>
<evidence type="ECO:0000313" key="2">
    <source>
        <dbReference type="EMBL" id="MBB3905579.1"/>
    </source>
</evidence>
<reference evidence="2 3" key="1">
    <citation type="submission" date="2020-08" db="EMBL/GenBank/DDBJ databases">
        <title>Genomic Encyclopedia of Type Strains, Phase IV (KMG-IV): sequencing the most valuable type-strain genomes for metagenomic binning, comparative biology and taxonomic classification.</title>
        <authorList>
            <person name="Goeker M."/>
        </authorList>
    </citation>
    <scope>NUCLEOTIDE SEQUENCE [LARGE SCALE GENOMIC DNA]</scope>
    <source>
        <strain evidence="2 3">DSM 24105</strain>
    </source>
</reference>
<evidence type="ECO:0000313" key="3">
    <source>
        <dbReference type="Proteomes" id="UP000517759"/>
    </source>
</evidence>
<dbReference type="Proteomes" id="UP000517759">
    <property type="component" value="Unassembled WGS sequence"/>
</dbReference>
<proteinExistence type="predicted"/>
<feature type="compositionally biased region" description="Basic and acidic residues" evidence="1">
    <location>
        <begin position="167"/>
        <end position="179"/>
    </location>
</feature>
<protein>
    <submittedName>
        <fullName evidence="2">Uncharacterized protein</fullName>
    </submittedName>
</protein>
<feature type="compositionally biased region" description="Basic residues" evidence="1">
    <location>
        <begin position="224"/>
        <end position="235"/>
    </location>
</feature>
<dbReference type="AlphaFoldDB" id="A0A7W6AQI1"/>